<keyword evidence="4" id="KW-0028">Amino-acid biosynthesis</keyword>
<name>A0ABS4G774_9CLOT</name>
<keyword evidence="7 9" id="KW-0456">Lyase</keyword>
<comment type="catalytic activity">
    <reaction evidence="8">
        <text>(1S,2R)-1-C-(indol-3-yl)glycerol 3-phosphate + L-serine = D-glyceraldehyde 3-phosphate + L-tryptophan + H2O</text>
        <dbReference type="Rhea" id="RHEA:10532"/>
        <dbReference type="ChEBI" id="CHEBI:15377"/>
        <dbReference type="ChEBI" id="CHEBI:33384"/>
        <dbReference type="ChEBI" id="CHEBI:57912"/>
        <dbReference type="ChEBI" id="CHEBI:58866"/>
        <dbReference type="ChEBI" id="CHEBI:59776"/>
        <dbReference type="EC" id="4.2.1.20"/>
    </reaction>
</comment>
<keyword evidence="10" id="KW-1185">Reference proteome</keyword>
<reference evidence="9 10" key="1">
    <citation type="submission" date="2021-03" db="EMBL/GenBank/DDBJ databases">
        <title>Genomic Encyclopedia of Type Strains, Phase IV (KMG-IV): sequencing the most valuable type-strain genomes for metagenomic binning, comparative biology and taxonomic classification.</title>
        <authorList>
            <person name="Goeker M."/>
        </authorList>
    </citation>
    <scope>NUCLEOTIDE SEQUENCE [LARGE SCALE GENOMIC DNA]</scope>
    <source>
        <strain evidence="9 10">DSM 6139</strain>
    </source>
</reference>
<keyword evidence="5" id="KW-0822">Tryptophan biosynthesis</keyword>
<evidence type="ECO:0000256" key="1">
    <source>
        <dbReference type="ARBA" id="ARBA00004733"/>
    </source>
</evidence>
<evidence type="ECO:0000313" key="10">
    <source>
        <dbReference type="Proteomes" id="UP001519271"/>
    </source>
</evidence>
<dbReference type="InterPro" id="IPR011060">
    <property type="entry name" value="RibuloseP-bd_barrel"/>
</dbReference>
<comment type="pathway">
    <text evidence="1">Amino-acid biosynthesis; L-tryptophan biosynthesis; L-tryptophan from chorismate: step 5/5.</text>
</comment>
<sequence length="237" mass="26654">MKLICYLSNGYPTIEKSVEMARIYTEAGCDVIEVDFPSRNPYLEGEFIAGRMKSALENCSDYSKYMEGIVRIKNENPGTPLLVLAYDNTVEEIGEEDFVKFCLENDLTDMIYVGDNMGLQQRLIENGLKISCYVQFHMPENEVTAARNSNGFVYLQAKPMTNNIDPNYPTLKDCINHLKSIGIDRKIYVGVGIRDAEDIRMSKDSGADGVFVGSTILKLHDNVEMLTEMIKTLKSAT</sequence>
<evidence type="ECO:0000256" key="6">
    <source>
        <dbReference type="ARBA" id="ARBA00023141"/>
    </source>
</evidence>
<dbReference type="InterPro" id="IPR002028">
    <property type="entry name" value="Trp_synthase_suA"/>
</dbReference>
<evidence type="ECO:0000256" key="2">
    <source>
        <dbReference type="ARBA" id="ARBA00011270"/>
    </source>
</evidence>
<evidence type="ECO:0000256" key="8">
    <source>
        <dbReference type="ARBA" id="ARBA00049047"/>
    </source>
</evidence>
<dbReference type="PANTHER" id="PTHR43406">
    <property type="entry name" value="TRYPTOPHAN SYNTHASE, ALPHA CHAIN"/>
    <property type="match status" value="1"/>
</dbReference>
<dbReference type="EC" id="4.2.1.20" evidence="3"/>
<dbReference type="Pfam" id="PF00290">
    <property type="entry name" value="Trp_syntA"/>
    <property type="match status" value="1"/>
</dbReference>
<dbReference type="Gene3D" id="3.20.20.70">
    <property type="entry name" value="Aldolase class I"/>
    <property type="match status" value="1"/>
</dbReference>
<dbReference type="RefSeq" id="WP_209460298.1">
    <property type="nucleotide sequence ID" value="NZ_JAGGKC010000024.1"/>
</dbReference>
<accession>A0ABS4G774</accession>
<protein>
    <recommendedName>
        <fullName evidence="3">tryptophan synthase</fullName>
        <ecNumber evidence="3">4.2.1.20</ecNumber>
    </recommendedName>
</protein>
<dbReference type="GO" id="GO:0004834">
    <property type="term" value="F:tryptophan synthase activity"/>
    <property type="evidence" value="ECO:0007669"/>
    <property type="project" value="UniProtKB-EC"/>
</dbReference>
<gene>
    <name evidence="9" type="ORF">J2Z34_002618</name>
</gene>
<dbReference type="InterPro" id="IPR013785">
    <property type="entry name" value="Aldolase_TIM"/>
</dbReference>
<comment type="caution">
    <text evidence="9">The sequence shown here is derived from an EMBL/GenBank/DDBJ whole genome shotgun (WGS) entry which is preliminary data.</text>
</comment>
<dbReference type="SUPFAM" id="SSF51366">
    <property type="entry name" value="Ribulose-phoshate binding barrel"/>
    <property type="match status" value="1"/>
</dbReference>
<proteinExistence type="predicted"/>
<evidence type="ECO:0000256" key="7">
    <source>
        <dbReference type="ARBA" id="ARBA00023239"/>
    </source>
</evidence>
<keyword evidence="6" id="KW-0057">Aromatic amino acid biosynthesis</keyword>
<dbReference type="PANTHER" id="PTHR43406:SF1">
    <property type="entry name" value="TRYPTOPHAN SYNTHASE ALPHA CHAIN, CHLOROPLASTIC"/>
    <property type="match status" value="1"/>
</dbReference>
<organism evidence="9 10">
    <name type="scientific">Youngiibacter multivorans</name>
    <dbReference type="NCBI Taxonomy" id="937251"/>
    <lineage>
        <taxon>Bacteria</taxon>
        <taxon>Bacillati</taxon>
        <taxon>Bacillota</taxon>
        <taxon>Clostridia</taxon>
        <taxon>Eubacteriales</taxon>
        <taxon>Clostridiaceae</taxon>
        <taxon>Youngiibacter</taxon>
    </lineage>
</organism>
<dbReference type="EMBL" id="JAGGKC010000024">
    <property type="protein sequence ID" value="MBP1920120.1"/>
    <property type="molecule type" value="Genomic_DNA"/>
</dbReference>
<evidence type="ECO:0000313" key="9">
    <source>
        <dbReference type="EMBL" id="MBP1920120.1"/>
    </source>
</evidence>
<comment type="subunit">
    <text evidence="2">Tetramer of two alpha and two beta chains.</text>
</comment>
<evidence type="ECO:0000256" key="3">
    <source>
        <dbReference type="ARBA" id="ARBA00012043"/>
    </source>
</evidence>
<evidence type="ECO:0000256" key="5">
    <source>
        <dbReference type="ARBA" id="ARBA00022822"/>
    </source>
</evidence>
<dbReference type="Proteomes" id="UP001519271">
    <property type="component" value="Unassembled WGS sequence"/>
</dbReference>
<evidence type="ECO:0000256" key="4">
    <source>
        <dbReference type="ARBA" id="ARBA00022605"/>
    </source>
</evidence>